<dbReference type="InterPro" id="IPR001392">
    <property type="entry name" value="Clathrin_mu"/>
</dbReference>
<keyword evidence="4" id="KW-0472">Membrane</keyword>
<comment type="subcellular location">
    <subcellularLocation>
        <location evidence="1">Membrane</location>
        <location evidence="1">Coated pit</location>
        <topology evidence="1">Peripheral membrane protein</topology>
        <orientation evidence="1">Cytoplasmic side</orientation>
    </subcellularLocation>
</comment>
<dbReference type="FunFam" id="3.30.450.60:FF:000002">
    <property type="entry name" value="AP-2 complex subunit mu, putative"/>
    <property type="match status" value="1"/>
</dbReference>
<comment type="similarity">
    <text evidence="6">Belongs to the adaptor complexes medium subunit family.</text>
</comment>
<dbReference type="Pfam" id="PF00928">
    <property type="entry name" value="Adap_comp_sub"/>
    <property type="match status" value="1"/>
</dbReference>
<dbReference type="GO" id="GO:0030131">
    <property type="term" value="C:clathrin adaptor complex"/>
    <property type="evidence" value="ECO:0007669"/>
    <property type="project" value="UniProtKB-UniRule"/>
</dbReference>
<dbReference type="PROSITE" id="PS51072">
    <property type="entry name" value="MHD"/>
    <property type="match status" value="1"/>
</dbReference>
<dbReference type="InterPro" id="IPR036168">
    <property type="entry name" value="AP2_Mu_C_sf"/>
</dbReference>
<dbReference type="InterPro" id="IPR011012">
    <property type="entry name" value="Longin-like_dom_sf"/>
</dbReference>
<dbReference type="SUPFAM" id="SSF49447">
    <property type="entry name" value="Second domain of Mu2 adaptin subunit (ap50) of ap2 adaptor"/>
    <property type="match status" value="1"/>
</dbReference>
<keyword evidence="5" id="KW-0168">Coated pit</keyword>
<dbReference type="InterPro" id="IPR022775">
    <property type="entry name" value="AP_mu_sigma_su"/>
</dbReference>
<proteinExistence type="inferred from homology"/>
<dbReference type="Gene3D" id="2.60.40.1170">
    <property type="entry name" value="Mu homology domain, subdomain B"/>
    <property type="match status" value="1"/>
</dbReference>
<feature type="domain" description="MHD" evidence="7">
    <location>
        <begin position="168"/>
        <end position="335"/>
    </location>
</feature>
<dbReference type="Pfam" id="PF01217">
    <property type="entry name" value="Clat_adaptor_s"/>
    <property type="match status" value="1"/>
</dbReference>
<dbReference type="Gene3D" id="3.30.450.60">
    <property type="match status" value="1"/>
</dbReference>
<evidence type="ECO:0000256" key="2">
    <source>
        <dbReference type="ARBA" id="ARBA00022448"/>
    </source>
</evidence>
<name>A0AA39FZW7_MICHY</name>
<protein>
    <recommendedName>
        <fullName evidence="7">MHD domain-containing protein</fullName>
    </recommendedName>
</protein>
<organism evidence="8 9">
    <name type="scientific">Microctonus hyperodae</name>
    <name type="common">Parasitoid wasp</name>
    <dbReference type="NCBI Taxonomy" id="165561"/>
    <lineage>
        <taxon>Eukaryota</taxon>
        <taxon>Metazoa</taxon>
        <taxon>Ecdysozoa</taxon>
        <taxon>Arthropoda</taxon>
        <taxon>Hexapoda</taxon>
        <taxon>Insecta</taxon>
        <taxon>Pterygota</taxon>
        <taxon>Neoptera</taxon>
        <taxon>Endopterygota</taxon>
        <taxon>Hymenoptera</taxon>
        <taxon>Apocrita</taxon>
        <taxon>Ichneumonoidea</taxon>
        <taxon>Braconidae</taxon>
        <taxon>Euphorinae</taxon>
        <taxon>Microctonus</taxon>
    </lineage>
</organism>
<dbReference type="SUPFAM" id="SSF64356">
    <property type="entry name" value="SNARE-like"/>
    <property type="match status" value="1"/>
</dbReference>
<dbReference type="PROSITE" id="PS00991">
    <property type="entry name" value="CLAT_ADAPTOR_M_2"/>
    <property type="match status" value="1"/>
</dbReference>
<reference evidence="8" key="2">
    <citation type="submission" date="2023-03" db="EMBL/GenBank/DDBJ databases">
        <authorList>
            <person name="Inwood S.N."/>
            <person name="Skelly J.G."/>
            <person name="Guhlin J."/>
            <person name="Harrop T.W.R."/>
            <person name="Goldson S.G."/>
            <person name="Dearden P.K."/>
        </authorList>
    </citation>
    <scope>NUCLEOTIDE SEQUENCE</scope>
    <source>
        <strain evidence="8">Lincoln</strain>
        <tissue evidence="8">Whole body</tissue>
    </source>
</reference>
<evidence type="ECO:0000256" key="6">
    <source>
        <dbReference type="PIRNR" id="PIRNR005992"/>
    </source>
</evidence>
<dbReference type="GO" id="GO:0016192">
    <property type="term" value="P:vesicle-mediated transport"/>
    <property type="evidence" value="ECO:0007669"/>
    <property type="project" value="InterPro"/>
</dbReference>
<dbReference type="GO" id="GO:0005905">
    <property type="term" value="C:clathrin-coated pit"/>
    <property type="evidence" value="ECO:0007669"/>
    <property type="project" value="UniProtKB-KW"/>
</dbReference>
<sequence>MIGGLFVYNHKGEVLISRVYRDDIGRNAVDAFRVNVIHARQQVRSPVTNIARTSFFHIKRANIWLAAVTKQNVNAAMVFEFLLKINDVMQSYFGKISEENIKNNFVLIYELLDEILDFGYPQNCDTGVLKTFITQQGVKSATKEEQAQITSQVTGQIGWRREGIKYRRNELFLDVLEYVNLLMSPQGQVLSAHVAGKVVMKSYLSGMPECKFGINDKIVMEARGVKCGTNALGGDDPTGARSGKPVVVIDDCQFHQCVKLSKFETEHSISFIPPDGEFELMRYRTTKDISLPFRLIPLVREVGRTKMEVKAVLKSNFKPSLLGQKIERMMAVLPG</sequence>
<evidence type="ECO:0000259" key="7">
    <source>
        <dbReference type="PROSITE" id="PS51072"/>
    </source>
</evidence>
<accession>A0AA39FZW7</accession>
<evidence type="ECO:0000313" key="9">
    <source>
        <dbReference type="Proteomes" id="UP001168972"/>
    </source>
</evidence>
<evidence type="ECO:0000256" key="4">
    <source>
        <dbReference type="ARBA" id="ARBA00023136"/>
    </source>
</evidence>
<evidence type="ECO:0000256" key="5">
    <source>
        <dbReference type="ARBA" id="ARBA00023176"/>
    </source>
</evidence>
<keyword evidence="2 6" id="KW-0813">Transport</keyword>
<keyword evidence="3 6" id="KW-0653">Protein transport</keyword>
<dbReference type="PANTHER" id="PTHR10529">
    <property type="entry name" value="AP COMPLEX SUBUNIT MU"/>
    <property type="match status" value="1"/>
</dbReference>
<evidence type="ECO:0000313" key="8">
    <source>
        <dbReference type="EMBL" id="KAK0178935.1"/>
    </source>
</evidence>
<dbReference type="CDD" id="cd14836">
    <property type="entry name" value="AP2_Mu_N"/>
    <property type="match status" value="1"/>
</dbReference>
<dbReference type="InterPro" id="IPR028565">
    <property type="entry name" value="MHD"/>
</dbReference>
<dbReference type="GO" id="GO:0006886">
    <property type="term" value="P:intracellular protein transport"/>
    <property type="evidence" value="ECO:0007669"/>
    <property type="project" value="UniProtKB-UniRule"/>
</dbReference>
<reference evidence="8" key="1">
    <citation type="journal article" date="2023" name="bioRxiv">
        <title>Scaffold-level genome assemblies of two parasitoid biocontrol wasps reveal the parthenogenesis mechanism and an associated novel virus.</title>
        <authorList>
            <person name="Inwood S."/>
            <person name="Skelly J."/>
            <person name="Guhlin J."/>
            <person name="Harrop T."/>
            <person name="Goldson S."/>
            <person name="Dearden P."/>
        </authorList>
    </citation>
    <scope>NUCLEOTIDE SEQUENCE</scope>
    <source>
        <strain evidence="8">Lincoln</strain>
        <tissue evidence="8">Whole body</tissue>
    </source>
</reference>
<dbReference type="InterPro" id="IPR018240">
    <property type="entry name" value="Clathrin_mu_CS"/>
</dbReference>
<evidence type="ECO:0000256" key="1">
    <source>
        <dbReference type="ARBA" id="ARBA00004277"/>
    </source>
</evidence>
<dbReference type="Proteomes" id="UP001168972">
    <property type="component" value="Unassembled WGS sequence"/>
</dbReference>
<dbReference type="PROSITE" id="PS00990">
    <property type="entry name" value="CLAT_ADAPTOR_M_1"/>
    <property type="match status" value="1"/>
</dbReference>
<dbReference type="AlphaFoldDB" id="A0AA39FZW7"/>
<gene>
    <name evidence="8" type="ORF">PV327_007774</name>
</gene>
<dbReference type="InterPro" id="IPR050431">
    <property type="entry name" value="Adaptor_comp_med_subunit"/>
</dbReference>
<keyword evidence="9" id="KW-1185">Reference proteome</keyword>
<comment type="caution">
    <text evidence="8">The sequence shown here is derived from an EMBL/GenBank/DDBJ whole genome shotgun (WGS) entry which is preliminary data.</text>
</comment>
<dbReference type="EMBL" id="JAQQBR010000004">
    <property type="protein sequence ID" value="KAK0178935.1"/>
    <property type="molecule type" value="Genomic_DNA"/>
</dbReference>
<dbReference type="PIRSF" id="PIRSF005992">
    <property type="entry name" value="Clathrin_mu"/>
    <property type="match status" value="1"/>
</dbReference>
<dbReference type="PRINTS" id="PR00314">
    <property type="entry name" value="CLATHRINADPT"/>
</dbReference>
<evidence type="ECO:0000256" key="3">
    <source>
        <dbReference type="ARBA" id="ARBA00022927"/>
    </source>
</evidence>
<dbReference type="InterPro" id="IPR043532">
    <property type="entry name" value="AP2_Mu_N"/>
</dbReference>